<accession>A0A379MTM4</accession>
<evidence type="ECO:0000256" key="2">
    <source>
        <dbReference type="SAM" id="Phobius"/>
    </source>
</evidence>
<proteinExistence type="predicted"/>
<feature type="compositionally biased region" description="Basic and acidic residues" evidence="1">
    <location>
        <begin position="100"/>
        <end position="118"/>
    </location>
</feature>
<organism evidence="3 4">
    <name type="scientific">Rikenella microfusus</name>
    <dbReference type="NCBI Taxonomy" id="28139"/>
    <lineage>
        <taxon>Bacteria</taxon>
        <taxon>Pseudomonadati</taxon>
        <taxon>Bacteroidota</taxon>
        <taxon>Bacteroidia</taxon>
        <taxon>Bacteroidales</taxon>
        <taxon>Rikenellaceae</taxon>
        <taxon>Rikenella</taxon>
    </lineage>
</organism>
<evidence type="ECO:0000256" key="1">
    <source>
        <dbReference type="SAM" id="MobiDB-lite"/>
    </source>
</evidence>
<dbReference type="OrthoDB" id="10017454at2"/>
<dbReference type="RefSeq" id="WP_027291857.1">
    <property type="nucleotide sequence ID" value="NZ_UGVL01000001.1"/>
</dbReference>
<dbReference type="Proteomes" id="UP000255233">
    <property type="component" value="Unassembled WGS sequence"/>
</dbReference>
<protein>
    <submittedName>
        <fullName evidence="3">Uncharacterized protein</fullName>
    </submittedName>
</protein>
<keyword evidence="2" id="KW-0812">Transmembrane</keyword>
<reference evidence="3 4" key="1">
    <citation type="submission" date="2018-06" db="EMBL/GenBank/DDBJ databases">
        <authorList>
            <consortium name="Pathogen Informatics"/>
            <person name="Doyle S."/>
        </authorList>
    </citation>
    <scope>NUCLEOTIDE SEQUENCE [LARGE SCALE GENOMIC DNA]</scope>
    <source>
        <strain evidence="3 4">NCTC11190</strain>
    </source>
</reference>
<keyword evidence="4" id="KW-1185">Reference proteome</keyword>
<sequence>MENGQVVQFLIIAGVIAYGIWSAAKGKRGGERSPHRMPGGENFPFPAPESVSETDSDGASGRESHQSDRLQRAAEEELNGSATEETAAVSPLRQQNEEGNGDRPLFEESEQKQPEVPDLRAIIISNELLNPKYREY</sequence>
<dbReference type="STRING" id="880526.GCA_000427365_02346"/>
<keyword evidence="2" id="KW-1133">Transmembrane helix</keyword>
<evidence type="ECO:0000313" key="4">
    <source>
        <dbReference type="Proteomes" id="UP000255233"/>
    </source>
</evidence>
<feature type="region of interest" description="Disordered" evidence="1">
    <location>
        <begin position="25"/>
        <end position="118"/>
    </location>
</feature>
<feature type="compositionally biased region" description="Basic and acidic residues" evidence="1">
    <location>
        <begin position="60"/>
        <end position="75"/>
    </location>
</feature>
<name>A0A379MTM4_9BACT</name>
<feature type="transmembrane region" description="Helical" evidence="2">
    <location>
        <begin position="6"/>
        <end position="24"/>
    </location>
</feature>
<dbReference type="EMBL" id="UGVL01000001">
    <property type="protein sequence ID" value="SUE34089.1"/>
    <property type="molecule type" value="Genomic_DNA"/>
</dbReference>
<keyword evidence="2" id="KW-0472">Membrane</keyword>
<evidence type="ECO:0000313" key="3">
    <source>
        <dbReference type="EMBL" id="SUE34089.1"/>
    </source>
</evidence>
<gene>
    <name evidence="3" type="ORF">NCTC11190_01306</name>
</gene>
<dbReference type="AlphaFoldDB" id="A0A379MTM4"/>